<feature type="non-terminal residue" evidence="4">
    <location>
        <position position="113"/>
    </location>
</feature>
<dbReference type="InterPro" id="IPR027806">
    <property type="entry name" value="HARBI1_dom"/>
</dbReference>
<dbReference type="AlphaFoldDB" id="A0A087T5M7"/>
<gene>
    <name evidence="4" type="ORF">X975_27100</name>
</gene>
<comment type="cofactor">
    <cofactor evidence="1">
        <name>a divalent metal cation</name>
        <dbReference type="ChEBI" id="CHEBI:60240"/>
    </cofactor>
</comment>
<accession>A0A087T5M7</accession>
<keyword evidence="5" id="KW-1185">Reference proteome</keyword>
<organism evidence="4 5">
    <name type="scientific">Stegodyphus mimosarum</name>
    <name type="common">African social velvet spider</name>
    <dbReference type="NCBI Taxonomy" id="407821"/>
    <lineage>
        <taxon>Eukaryota</taxon>
        <taxon>Metazoa</taxon>
        <taxon>Ecdysozoa</taxon>
        <taxon>Arthropoda</taxon>
        <taxon>Chelicerata</taxon>
        <taxon>Arachnida</taxon>
        <taxon>Araneae</taxon>
        <taxon>Araneomorphae</taxon>
        <taxon>Entelegynae</taxon>
        <taxon>Eresoidea</taxon>
        <taxon>Eresidae</taxon>
        <taxon>Stegodyphus</taxon>
    </lineage>
</organism>
<dbReference type="Proteomes" id="UP000054359">
    <property type="component" value="Unassembled WGS sequence"/>
</dbReference>
<dbReference type="OrthoDB" id="2668416at2759"/>
<protein>
    <submittedName>
        <fullName evidence="4">Putative nuclease HARBI1</fullName>
    </submittedName>
</protein>
<keyword evidence="2" id="KW-0479">Metal-binding</keyword>
<dbReference type="STRING" id="407821.A0A087T5M7"/>
<sequence>MFFQVCDLKVLDVVSQCLGSAHDSFIWSLSGLKHNLESRSFLHHVYLLVNSGYLLEAHLMIPFLNPSLSREYLFNVKHRKTHGAIERCFGVIKSRFRVLPKPCATVLYSTSKI</sequence>
<dbReference type="Pfam" id="PF13359">
    <property type="entry name" value="DDE_Tnp_4"/>
    <property type="match status" value="1"/>
</dbReference>
<evidence type="ECO:0000313" key="5">
    <source>
        <dbReference type="Proteomes" id="UP000054359"/>
    </source>
</evidence>
<evidence type="ECO:0000259" key="3">
    <source>
        <dbReference type="Pfam" id="PF13359"/>
    </source>
</evidence>
<name>A0A087T5M7_STEMI</name>
<reference evidence="4 5" key="1">
    <citation type="submission" date="2013-11" db="EMBL/GenBank/DDBJ databases">
        <title>Genome sequencing of Stegodyphus mimosarum.</title>
        <authorList>
            <person name="Bechsgaard J."/>
        </authorList>
    </citation>
    <scope>NUCLEOTIDE SEQUENCE [LARGE SCALE GENOMIC DNA]</scope>
</reference>
<dbReference type="EMBL" id="KK113535">
    <property type="protein sequence ID" value="KFM60416.1"/>
    <property type="molecule type" value="Genomic_DNA"/>
</dbReference>
<evidence type="ECO:0000256" key="1">
    <source>
        <dbReference type="ARBA" id="ARBA00001968"/>
    </source>
</evidence>
<evidence type="ECO:0000313" key="4">
    <source>
        <dbReference type="EMBL" id="KFM60416.1"/>
    </source>
</evidence>
<evidence type="ECO:0000256" key="2">
    <source>
        <dbReference type="ARBA" id="ARBA00022723"/>
    </source>
</evidence>
<feature type="domain" description="DDE Tnp4" evidence="3">
    <location>
        <begin position="8"/>
        <end position="102"/>
    </location>
</feature>
<dbReference type="OMA" id="RIWRQCK"/>
<dbReference type="GO" id="GO:0046872">
    <property type="term" value="F:metal ion binding"/>
    <property type="evidence" value="ECO:0007669"/>
    <property type="project" value="UniProtKB-KW"/>
</dbReference>
<proteinExistence type="predicted"/>